<gene>
    <name evidence="1" type="ORF">DXV75_13085</name>
</gene>
<name>A0A3D8M4Q7_9ALTE</name>
<dbReference type="GO" id="GO:0003746">
    <property type="term" value="F:translation elongation factor activity"/>
    <property type="evidence" value="ECO:0007669"/>
    <property type="project" value="UniProtKB-KW"/>
</dbReference>
<dbReference type="InterPro" id="IPR007411">
    <property type="entry name" value="EpmC"/>
</dbReference>
<evidence type="ECO:0000313" key="1">
    <source>
        <dbReference type="EMBL" id="RDV24621.1"/>
    </source>
</evidence>
<dbReference type="OrthoDB" id="5298591at2"/>
<organism evidence="1 2">
    <name type="scientific">Alteromonas aestuariivivens</name>
    <dbReference type="NCBI Taxonomy" id="1938339"/>
    <lineage>
        <taxon>Bacteria</taxon>
        <taxon>Pseudomonadati</taxon>
        <taxon>Pseudomonadota</taxon>
        <taxon>Gammaproteobacteria</taxon>
        <taxon>Alteromonadales</taxon>
        <taxon>Alteromonadaceae</taxon>
        <taxon>Alteromonas/Salinimonas group</taxon>
        <taxon>Alteromonas</taxon>
    </lineage>
</organism>
<protein>
    <submittedName>
        <fullName evidence="1">Elongation factor P hydroxylase</fullName>
    </submittedName>
</protein>
<keyword evidence="1" id="KW-0648">Protein biosynthesis</keyword>
<accession>A0A3D8M4Q7</accession>
<dbReference type="EMBL" id="QRHA01000009">
    <property type="protein sequence ID" value="RDV24621.1"/>
    <property type="molecule type" value="Genomic_DNA"/>
</dbReference>
<keyword evidence="1" id="KW-0251">Elongation factor</keyword>
<evidence type="ECO:0000313" key="2">
    <source>
        <dbReference type="Proteomes" id="UP000256561"/>
    </source>
</evidence>
<sequence>MVGVFGRLAAVLNPAFKVIVSFLSTDNGATDLKSQDDPQLGILIRLFDRLFSDTYHTRLVRGEEEPVYLPAKDGFGHHRIVFAHGYFASALHEIAHWCIAGEARRQLEDYGYWYCPDGRDACQQAEFEKVEVKPQAIEWAFTLAAGRSFRVSTDNLNGAEPDRDAFTNAVQQQLLSYLENGFPSRAAQFIQALHQQFNTPPLCPISLQGQAA</sequence>
<dbReference type="AlphaFoldDB" id="A0A3D8M4Q7"/>
<comment type="caution">
    <text evidence="1">The sequence shown here is derived from an EMBL/GenBank/DDBJ whole genome shotgun (WGS) entry which is preliminary data.</text>
</comment>
<dbReference type="Pfam" id="PF04315">
    <property type="entry name" value="EpmC"/>
    <property type="match status" value="1"/>
</dbReference>
<reference evidence="2" key="1">
    <citation type="submission" date="2018-08" db="EMBL/GenBank/DDBJ databases">
        <authorList>
            <person name="Zhang J."/>
            <person name="Du Z.-J."/>
        </authorList>
    </citation>
    <scope>NUCLEOTIDE SEQUENCE [LARGE SCALE GENOMIC DNA]</scope>
    <source>
        <strain evidence="2">KCTC 52655</strain>
    </source>
</reference>
<proteinExistence type="predicted"/>
<keyword evidence="2" id="KW-1185">Reference proteome</keyword>
<dbReference type="Proteomes" id="UP000256561">
    <property type="component" value="Unassembled WGS sequence"/>
</dbReference>